<evidence type="ECO:0000256" key="9">
    <source>
        <dbReference type="ARBA" id="ARBA00022968"/>
    </source>
</evidence>
<sequence length="496" mass="56182">MRSLTVLLCPCLVAVVVHFWMVINRTASFLDFLYAVKEQELHSYEVLVGILSARHHYELRDAIRSTWLGHLRQDPHWQHRVLVKFIIGIHGCDVPLEDREDPYSCKTLNLTAPVVGQEIEAVAVSDTTSYSLLGAPLVSVDFKILHAIVVTRLGVFPDGHGLEYRGNVTVKLYQLEQEEPIITARFSPISFGVGINGVWYKPVEQFILPKGFEGTLVWETLDPEGLITANVASLVFNSGGGVLRINALEEGILPHRSTQGVPGLAGGFTYTIYEAESLVQMLAGRPDRLKKHSAERREADTLLMEESRAHQDIVFVDVVDTYRNVPSKLLHFYKWSIENADFELLLKTDDDCYVDMDAMFEKIRRKRLKRRNFWWGNFRQSWAVDRTGKWQELEYASPAYPAFACGSGYVASKDLVQWLADNAKQLKAYQGEDVSMGIWLAAVGPQKFQDSGWLCEKECRADMLSSPQYSAKELVELWNRRVSCGNPCGCKDDLED</sequence>
<evidence type="ECO:0000256" key="15">
    <source>
        <dbReference type="RuleBase" id="RU363063"/>
    </source>
</evidence>
<evidence type="ECO:0000256" key="5">
    <source>
        <dbReference type="ARBA" id="ARBA00022676"/>
    </source>
</evidence>
<keyword evidence="10" id="KW-1133">Transmembrane helix</keyword>
<proteinExistence type="inferred from homology"/>
<keyword evidence="11 15" id="KW-0333">Golgi apparatus</keyword>
<evidence type="ECO:0000256" key="3">
    <source>
        <dbReference type="ARBA" id="ARBA00004922"/>
    </source>
</evidence>
<dbReference type="Pfam" id="PF01762">
    <property type="entry name" value="Galactosyl_T"/>
    <property type="match status" value="1"/>
</dbReference>
<dbReference type="GO" id="GO:0016758">
    <property type="term" value="F:hexosyltransferase activity"/>
    <property type="evidence" value="ECO:0007669"/>
    <property type="project" value="InterPro"/>
</dbReference>
<keyword evidence="7" id="KW-0812">Transmembrane</keyword>
<gene>
    <name evidence="16" type="primary">B3GALNT2</name>
    <name evidence="16" type="synonym">b3galnt2</name>
</gene>
<evidence type="ECO:0000256" key="7">
    <source>
        <dbReference type="ARBA" id="ARBA00022692"/>
    </source>
</evidence>
<comment type="pathway">
    <text evidence="3">Protein modification; protein glycosylation.</text>
</comment>
<evidence type="ECO:0000256" key="14">
    <source>
        <dbReference type="ARBA" id="ARBA00047667"/>
    </source>
</evidence>
<evidence type="ECO:0000256" key="8">
    <source>
        <dbReference type="ARBA" id="ARBA00022824"/>
    </source>
</evidence>
<dbReference type="GeneTree" id="ENSGT00940000156562"/>
<dbReference type="Proteomes" id="UP000694620">
    <property type="component" value="Chromosome 15"/>
</dbReference>
<dbReference type="EC" id="2.4.1.-" evidence="15"/>
<keyword evidence="5 15" id="KW-0328">Glycosyltransferase</keyword>
<accession>A0A8C4T1J9</accession>
<evidence type="ECO:0000313" key="16">
    <source>
        <dbReference type="Ensembl" id="ENSECRP00000024936.1"/>
    </source>
</evidence>
<evidence type="ECO:0000256" key="10">
    <source>
        <dbReference type="ARBA" id="ARBA00022989"/>
    </source>
</evidence>
<dbReference type="CTD" id="148789"/>
<dbReference type="Ensembl" id="ENSECRT00000025475.1">
    <property type="protein sequence ID" value="ENSECRP00000024936.1"/>
    <property type="gene ID" value="ENSECRG00000016891.1"/>
</dbReference>
<protein>
    <recommendedName>
        <fullName evidence="15">Hexosyltransferase</fullName>
        <ecNumber evidence="15">2.4.1.-</ecNumber>
    </recommendedName>
</protein>
<dbReference type="GeneID" id="114666129"/>
<evidence type="ECO:0000256" key="13">
    <source>
        <dbReference type="ARBA" id="ARBA00023180"/>
    </source>
</evidence>
<evidence type="ECO:0000256" key="11">
    <source>
        <dbReference type="ARBA" id="ARBA00023034"/>
    </source>
</evidence>
<keyword evidence="12" id="KW-0472">Membrane</keyword>
<dbReference type="GO" id="GO:0000139">
    <property type="term" value="C:Golgi membrane"/>
    <property type="evidence" value="ECO:0007669"/>
    <property type="project" value="UniProtKB-SubCell"/>
</dbReference>
<dbReference type="GO" id="GO:0008194">
    <property type="term" value="F:UDP-glycosyltransferase activity"/>
    <property type="evidence" value="ECO:0007669"/>
    <property type="project" value="TreeGrafter"/>
</dbReference>
<dbReference type="Gene3D" id="3.90.550.50">
    <property type="match status" value="1"/>
</dbReference>
<dbReference type="FunFam" id="3.90.550.50:FF:000013">
    <property type="entry name" value="Hexosyltransferase"/>
    <property type="match status" value="1"/>
</dbReference>
<comment type="similarity">
    <text evidence="4 15">Belongs to the glycosyltransferase 31 family.</text>
</comment>
<comment type="subcellular location">
    <subcellularLocation>
        <location evidence="1">Endoplasmic reticulum</location>
    </subcellularLocation>
    <subcellularLocation>
        <location evidence="2 15">Golgi apparatus membrane</location>
        <topology evidence="2 15">Single-pass type II membrane protein</topology>
    </subcellularLocation>
</comment>
<reference evidence="16" key="1">
    <citation type="submission" date="2021-06" db="EMBL/GenBank/DDBJ databases">
        <authorList>
            <consortium name="Wellcome Sanger Institute Data Sharing"/>
        </authorList>
    </citation>
    <scope>NUCLEOTIDE SEQUENCE [LARGE SCALE GENOMIC DNA]</scope>
</reference>
<dbReference type="AlphaFoldDB" id="A0A8C4T1J9"/>
<dbReference type="PANTHER" id="PTHR11214">
    <property type="entry name" value="BETA-1,3-N-ACETYLGLUCOSAMINYLTRANSFERASE"/>
    <property type="match status" value="1"/>
</dbReference>
<keyword evidence="13" id="KW-0325">Glycoprotein</keyword>
<keyword evidence="6" id="KW-0808">Transferase</keyword>
<evidence type="ECO:0000256" key="6">
    <source>
        <dbReference type="ARBA" id="ARBA00022679"/>
    </source>
</evidence>
<dbReference type="GO" id="GO:0006493">
    <property type="term" value="P:protein O-linked glycosylation"/>
    <property type="evidence" value="ECO:0007669"/>
    <property type="project" value="TreeGrafter"/>
</dbReference>
<evidence type="ECO:0000256" key="4">
    <source>
        <dbReference type="ARBA" id="ARBA00008661"/>
    </source>
</evidence>
<keyword evidence="8" id="KW-0256">Endoplasmic reticulum</keyword>
<keyword evidence="9" id="KW-0735">Signal-anchor</keyword>
<evidence type="ECO:0000313" key="17">
    <source>
        <dbReference type="Proteomes" id="UP000694620"/>
    </source>
</evidence>
<evidence type="ECO:0000256" key="1">
    <source>
        <dbReference type="ARBA" id="ARBA00004240"/>
    </source>
</evidence>
<dbReference type="RefSeq" id="XP_028676704.1">
    <property type="nucleotide sequence ID" value="XM_028820871.2"/>
</dbReference>
<name>A0A8C4T1J9_ERPCA</name>
<keyword evidence="17" id="KW-1185">Reference proteome</keyword>
<evidence type="ECO:0000256" key="12">
    <source>
        <dbReference type="ARBA" id="ARBA00023136"/>
    </source>
</evidence>
<dbReference type="GO" id="GO:0005783">
    <property type="term" value="C:endoplasmic reticulum"/>
    <property type="evidence" value="ECO:0007669"/>
    <property type="project" value="UniProtKB-SubCell"/>
</dbReference>
<comment type="catalytic activity">
    <reaction evidence="14">
        <text>3-O-(N-acetyl-beta-D-glucosaminyl-(1-&gt;4)-alpha-D-mannosyl)-L-threonyl-[protein] + UDP-N-acetyl-alpha-D-galactosamine = 3-O-[beta-D-GalNAc-(1-&gt;3)-beta-D-GlcNAc-(1-&gt;4)-alpha-D-Man]-L-Thr-[protein] + UDP + H(+)</text>
        <dbReference type="Rhea" id="RHEA:37667"/>
        <dbReference type="Rhea" id="RHEA-COMP:13308"/>
        <dbReference type="Rhea" id="RHEA-COMP:13618"/>
        <dbReference type="ChEBI" id="CHEBI:15378"/>
        <dbReference type="ChEBI" id="CHEBI:58223"/>
        <dbReference type="ChEBI" id="CHEBI:67138"/>
        <dbReference type="ChEBI" id="CHEBI:136709"/>
        <dbReference type="ChEBI" id="CHEBI:137540"/>
        <dbReference type="EC" id="2.4.1.313"/>
    </reaction>
</comment>
<reference evidence="16" key="3">
    <citation type="submission" date="2025-09" db="UniProtKB">
        <authorList>
            <consortium name="Ensembl"/>
        </authorList>
    </citation>
    <scope>IDENTIFICATION</scope>
</reference>
<reference evidence="16" key="2">
    <citation type="submission" date="2025-08" db="UniProtKB">
        <authorList>
            <consortium name="Ensembl"/>
        </authorList>
    </citation>
    <scope>IDENTIFICATION</scope>
</reference>
<dbReference type="OrthoDB" id="2139606at2759"/>
<organism evidence="16 17">
    <name type="scientific">Erpetoichthys calabaricus</name>
    <name type="common">Rope fish</name>
    <name type="synonym">Calamoichthys calabaricus</name>
    <dbReference type="NCBI Taxonomy" id="27687"/>
    <lineage>
        <taxon>Eukaryota</taxon>
        <taxon>Metazoa</taxon>
        <taxon>Chordata</taxon>
        <taxon>Craniata</taxon>
        <taxon>Vertebrata</taxon>
        <taxon>Euteleostomi</taxon>
        <taxon>Actinopterygii</taxon>
        <taxon>Polypteriformes</taxon>
        <taxon>Polypteridae</taxon>
        <taxon>Erpetoichthys</taxon>
    </lineage>
</organism>
<dbReference type="PANTHER" id="PTHR11214:SF219">
    <property type="entry name" value="UDP-GALNAC:BETA-1,3-N-ACETYLGALACTOSAMINYLTRANSFERASE 2"/>
    <property type="match status" value="1"/>
</dbReference>
<evidence type="ECO:0000256" key="2">
    <source>
        <dbReference type="ARBA" id="ARBA00004323"/>
    </source>
</evidence>
<dbReference type="InterPro" id="IPR002659">
    <property type="entry name" value="Glyco_trans_31"/>
</dbReference>